<accession>A0A5N6TDD5</accession>
<evidence type="ECO:0000313" key="7">
    <source>
        <dbReference type="Proteomes" id="UP000325780"/>
    </source>
</evidence>
<feature type="region of interest" description="Disordered" evidence="5">
    <location>
        <begin position="30"/>
        <end position="90"/>
    </location>
</feature>
<evidence type="ECO:0000256" key="1">
    <source>
        <dbReference type="ARBA" id="ARBA00009451"/>
    </source>
</evidence>
<organism evidence="6 7">
    <name type="scientific">Aspergillus avenaceus</name>
    <dbReference type="NCBI Taxonomy" id="36643"/>
    <lineage>
        <taxon>Eukaryota</taxon>
        <taxon>Fungi</taxon>
        <taxon>Dikarya</taxon>
        <taxon>Ascomycota</taxon>
        <taxon>Pezizomycotina</taxon>
        <taxon>Eurotiomycetes</taxon>
        <taxon>Eurotiomycetidae</taxon>
        <taxon>Eurotiales</taxon>
        <taxon>Aspergillaceae</taxon>
        <taxon>Aspergillus</taxon>
        <taxon>Aspergillus subgen. Circumdati</taxon>
    </lineage>
</organism>
<dbReference type="Proteomes" id="UP000325780">
    <property type="component" value="Unassembled WGS sequence"/>
</dbReference>
<dbReference type="AlphaFoldDB" id="A0A5N6TDD5"/>
<proteinExistence type="inferred from homology"/>
<reference evidence="6 7" key="1">
    <citation type="submission" date="2019-04" db="EMBL/GenBank/DDBJ databases">
        <title>Friends and foes A comparative genomics study of 23 Aspergillus species from section Flavi.</title>
        <authorList>
            <consortium name="DOE Joint Genome Institute"/>
            <person name="Kjaerbolling I."/>
            <person name="Vesth T."/>
            <person name="Frisvad J.C."/>
            <person name="Nybo J.L."/>
            <person name="Theobald S."/>
            <person name="Kildgaard S."/>
            <person name="Isbrandt T."/>
            <person name="Kuo A."/>
            <person name="Sato A."/>
            <person name="Lyhne E.K."/>
            <person name="Kogle M.E."/>
            <person name="Wiebenga A."/>
            <person name="Kun R.S."/>
            <person name="Lubbers R.J."/>
            <person name="Makela M.R."/>
            <person name="Barry K."/>
            <person name="Chovatia M."/>
            <person name="Clum A."/>
            <person name="Daum C."/>
            <person name="Haridas S."/>
            <person name="He G."/>
            <person name="LaButti K."/>
            <person name="Lipzen A."/>
            <person name="Mondo S."/>
            <person name="Riley R."/>
            <person name="Salamov A."/>
            <person name="Simmons B.A."/>
            <person name="Magnuson J.K."/>
            <person name="Henrissat B."/>
            <person name="Mortensen U.H."/>
            <person name="Larsen T.O."/>
            <person name="Devries R.P."/>
            <person name="Grigoriev I.V."/>
            <person name="Machida M."/>
            <person name="Baker S.E."/>
            <person name="Andersen M.R."/>
        </authorList>
    </citation>
    <scope>NUCLEOTIDE SEQUENCE [LARGE SCALE GENOMIC DNA]</scope>
    <source>
        <strain evidence="6 7">IBT 18842</strain>
    </source>
</reference>
<evidence type="ECO:0000256" key="4">
    <source>
        <dbReference type="RuleBase" id="RU004005"/>
    </source>
</evidence>
<dbReference type="InterPro" id="IPR036394">
    <property type="entry name" value="Ribosomal_uL22_sf"/>
</dbReference>
<dbReference type="InterPro" id="IPR047867">
    <property type="entry name" value="Ribosomal_uL22_bac/org-type"/>
</dbReference>
<name>A0A5N6TDD5_ASPAV</name>
<feature type="compositionally biased region" description="Basic and acidic residues" evidence="5">
    <location>
        <begin position="116"/>
        <end position="131"/>
    </location>
</feature>
<dbReference type="GO" id="GO:0003735">
    <property type="term" value="F:structural constituent of ribosome"/>
    <property type="evidence" value="ECO:0007669"/>
    <property type="project" value="InterPro"/>
</dbReference>
<dbReference type="GO" id="GO:0006412">
    <property type="term" value="P:translation"/>
    <property type="evidence" value="ECO:0007669"/>
    <property type="project" value="InterPro"/>
</dbReference>
<comment type="similarity">
    <text evidence="1 4">Belongs to the universal ribosomal protein uL22 family.</text>
</comment>
<evidence type="ECO:0000256" key="5">
    <source>
        <dbReference type="SAM" id="MobiDB-lite"/>
    </source>
</evidence>
<dbReference type="Pfam" id="PF00237">
    <property type="entry name" value="Ribosomal_L22"/>
    <property type="match status" value="2"/>
</dbReference>
<keyword evidence="7" id="KW-1185">Reference proteome</keyword>
<dbReference type="SUPFAM" id="SSF54843">
    <property type="entry name" value="Ribosomal protein L22"/>
    <property type="match status" value="1"/>
</dbReference>
<dbReference type="Gene3D" id="3.90.470.10">
    <property type="entry name" value="Ribosomal protein L22/L17"/>
    <property type="match status" value="1"/>
</dbReference>
<dbReference type="FunFam" id="3.90.470.10:FF:000017">
    <property type="entry name" value="54S ribosomal protein L22, mitochondrial"/>
    <property type="match status" value="1"/>
</dbReference>
<dbReference type="OrthoDB" id="416470at2759"/>
<dbReference type="EMBL" id="ML742573">
    <property type="protein sequence ID" value="KAE8144312.1"/>
    <property type="molecule type" value="Genomic_DNA"/>
</dbReference>
<dbReference type="PANTHER" id="PTHR13501:SF10">
    <property type="entry name" value="LARGE RIBOSOMAL SUBUNIT PROTEIN UL22M"/>
    <property type="match status" value="1"/>
</dbReference>
<feature type="compositionally biased region" description="Polar residues" evidence="5">
    <location>
        <begin position="54"/>
        <end position="63"/>
    </location>
</feature>
<feature type="compositionally biased region" description="Polar residues" evidence="5">
    <location>
        <begin position="31"/>
        <end position="46"/>
    </location>
</feature>
<gene>
    <name evidence="6" type="ORF">BDV25DRAFT_167133</name>
</gene>
<protein>
    <submittedName>
        <fullName evidence="6">Ribosomal protein L22/L17</fullName>
    </submittedName>
</protein>
<evidence type="ECO:0000256" key="2">
    <source>
        <dbReference type="ARBA" id="ARBA00022980"/>
    </source>
</evidence>
<dbReference type="CDD" id="cd00336">
    <property type="entry name" value="Ribosomal_L22"/>
    <property type="match status" value="1"/>
</dbReference>
<evidence type="ECO:0000256" key="3">
    <source>
        <dbReference type="ARBA" id="ARBA00023274"/>
    </source>
</evidence>
<dbReference type="PANTHER" id="PTHR13501">
    <property type="entry name" value="CHLOROPLAST 50S RIBOSOMAL PROTEIN L22-RELATED"/>
    <property type="match status" value="1"/>
</dbReference>
<feature type="region of interest" description="Disordered" evidence="5">
    <location>
        <begin position="109"/>
        <end position="131"/>
    </location>
</feature>
<keyword evidence="3 4" id="KW-0687">Ribonucleoprotein</keyword>
<dbReference type="GO" id="GO:0015934">
    <property type="term" value="C:large ribosomal subunit"/>
    <property type="evidence" value="ECO:0007669"/>
    <property type="project" value="InterPro"/>
</dbReference>
<dbReference type="InterPro" id="IPR001063">
    <property type="entry name" value="Ribosomal_uL22"/>
</dbReference>
<sequence length="357" mass="40868">MATLGARNAYEQLARSARTGIITPYVPRRTLTYTVSRRAQEDGNNGSDEKPTEQKPSAFSSIKNFFFGGKSGEKPTIRRSSAPQKREGALSADSIFAEDEPTPKLIASGRAPATRKQAEPTEGEEARTEVEFRSRENMQHVLDPRPQHRLRWERKMVIKEVRRRGRLTKTEQIMRSERESLSKSHWFKTSVKKLGPLARQISGKNIDEAILQMRFSKKKAAKDVLEHLEHAKNVAIVRSGMGLGAVQGEGKTEPRKPISITLKTGERKTINDPSSIFISQAWVNRGPYGVDYDHRARGVINRLRPPHTSLSVLLKEENTRIREWRDREAKALRERKSQLWTQLPDRKIYGQNQYYSW</sequence>
<evidence type="ECO:0000313" key="6">
    <source>
        <dbReference type="EMBL" id="KAE8144312.1"/>
    </source>
</evidence>
<keyword evidence="2 4" id="KW-0689">Ribosomal protein</keyword>